<comment type="caution">
    <text evidence="1">The sequence shown here is derived from an EMBL/GenBank/DDBJ whole genome shotgun (WGS) entry which is preliminary data.</text>
</comment>
<dbReference type="EMBL" id="CAAALY010245756">
    <property type="protein sequence ID" value="VEL33425.1"/>
    <property type="molecule type" value="Genomic_DNA"/>
</dbReference>
<dbReference type="Proteomes" id="UP000784294">
    <property type="component" value="Unassembled WGS sequence"/>
</dbReference>
<name>A0A448XCA4_9PLAT</name>
<gene>
    <name evidence="1" type="ORF">PXEA_LOCUS26865</name>
</gene>
<sequence length="150" mass="16671">MPFKHDSGQPDEFLGSYRAAPLNQAVGQMSVSIESKASFLPYPPFFNRPGVGLGTINSAPSPDMTNLSKLHPQVAPRSLSSPLVPHPLHLISHLTHRGTGAEHHIIRSSILRLITRLHLLREEARYRSREQRIDRHARPAGSIELCYTSA</sequence>
<reference evidence="1" key="1">
    <citation type="submission" date="2018-11" db="EMBL/GenBank/DDBJ databases">
        <authorList>
            <consortium name="Pathogen Informatics"/>
        </authorList>
    </citation>
    <scope>NUCLEOTIDE SEQUENCE</scope>
</reference>
<evidence type="ECO:0000313" key="2">
    <source>
        <dbReference type="Proteomes" id="UP000784294"/>
    </source>
</evidence>
<proteinExistence type="predicted"/>
<protein>
    <submittedName>
        <fullName evidence="1">Uncharacterized protein</fullName>
    </submittedName>
</protein>
<keyword evidence="2" id="KW-1185">Reference proteome</keyword>
<accession>A0A448XCA4</accession>
<organism evidence="1 2">
    <name type="scientific">Protopolystoma xenopodis</name>
    <dbReference type="NCBI Taxonomy" id="117903"/>
    <lineage>
        <taxon>Eukaryota</taxon>
        <taxon>Metazoa</taxon>
        <taxon>Spiralia</taxon>
        <taxon>Lophotrochozoa</taxon>
        <taxon>Platyhelminthes</taxon>
        <taxon>Monogenea</taxon>
        <taxon>Polyopisthocotylea</taxon>
        <taxon>Polystomatidea</taxon>
        <taxon>Polystomatidae</taxon>
        <taxon>Protopolystoma</taxon>
    </lineage>
</organism>
<dbReference type="AlphaFoldDB" id="A0A448XCA4"/>
<evidence type="ECO:0000313" key="1">
    <source>
        <dbReference type="EMBL" id="VEL33425.1"/>
    </source>
</evidence>